<gene>
    <name evidence="2" type="ORF">Amon01_000609300</name>
</gene>
<evidence type="ECO:0000259" key="1">
    <source>
        <dbReference type="Pfam" id="PF03962"/>
    </source>
</evidence>
<dbReference type="InterPro" id="IPR040453">
    <property type="entry name" value="Mnd1_HTH"/>
</dbReference>
<sequence length="364" mass="41037">MPAGTSKVSFIYNALESISQSIYGRLIPVPPHIDIAGFYELCNDIQADPLRYHVRAASSNLSINPPLELSVMFPNISNILDFVSTILLTAQHNRIGGGLLQSSRLHKLNKYNEKPTLEKMQRVNKRIYEMRAGRMRDDNLVAALGGEVKNSVRRPPKRGLSLEEKRSKLLAWFSAEHTVYNIKEVETIASKRTGISGMQIKDILQTLLDDGLVKVEKCGTQNIYWVFKYDTQLKLDKDFAKYSTQSKEIETKIYELKARLEQLKDERDEQIGVDGITRTELLTLVEKLKLDVNSKAKDLSKSDKLSPVYLKNLESKNRELVDGCEELADIIETIVSFIASRGGHSSSTLKKELGVPDEFSSISC</sequence>
<dbReference type="EMBL" id="BSXU01003681">
    <property type="protein sequence ID" value="GMG40325.1"/>
    <property type="molecule type" value="Genomic_DNA"/>
</dbReference>
<proteinExistence type="predicted"/>
<accession>A0A9W6YW75</accession>
<dbReference type="OrthoDB" id="9978204at2759"/>
<evidence type="ECO:0000313" key="3">
    <source>
        <dbReference type="Proteomes" id="UP001165063"/>
    </source>
</evidence>
<reference evidence="2" key="1">
    <citation type="submission" date="2023-04" db="EMBL/GenBank/DDBJ databases">
        <title>Ambrosiozyma monospora NBRC 1965.</title>
        <authorList>
            <person name="Ichikawa N."/>
            <person name="Sato H."/>
            <person name="Tonouchi N."/>
        </authorList>
    </citation>
    <scope>NUCLEOTIDE SEQUENCE</scope>
    <source>
        <strain evidence="2">NBRC 1965</strain>
    </source>
</reference>
<feature type="domain" description="Mnd1 HTH" evidence="1">
    <location>
        <begin position="169"/>
        <end position="228"/>
    </location>
</feature>
<name>A0A9W6YW75_AMBMO</name>
<dbReference type="AlphaFoldDB" id="A0A9W6YW75"/>
<evidence type="ECO:0000313" key="2">
    <source>
        <dbReference type="EMBL" id="GMG40325.1"/>
    </source>
</evidence>
<keyword evidence="3" id="KW-1185">Reference proteome</keyword>
<organism evidence="2 3">
    <name type="scientific">Ambrosiozyma monospora</name>
    <name type="common">Yeast</name>
    <name type="synonym">Endomycopsis monosporus</name>
    <dbReference type="NCBI Taxonomy" id="43982"/>
    <lineage>
        <taxon>Eukaryota</taxon>
        <taxon>Fungi</taxon>
        <taxon>Dikarya</taxon>
        <taxon>Ascomycota</taxon>
        <taxon>Saccharomycotina</taxon>
        <taxon>Pichiomycetes</taxon>
        <taxon>Pichiales</taxon>
        <taxon>Pichiaceae</taxon>
        <taxon>Ambrosiozyma</taxon>
    </lineage>
</organism>
<dbReference type="Proteomes" id="UP001165063">
    <property type="component" value="Unassembled WGS sequence"/>
</dbReference>
<dbReference type="Pfam" id="PF03962">
    <property type="entry name" value="Mnd1"/>
    <property type="match status" value="1"/>
</dbReference>
<protein>
    <submittedName>
        <fullName evidence="2">Unnamed protein product</fullName>
    </submittedName>
</protein>
<comment type="caution">
    <text evidence="2">The sequence shown here is derived from an EMBL/GenBank/DDBJ whole genome shotgun (WGS) entry which is preliminary data.</text>
</comment>